<protein>
    <submittedName>
        <fullName evidence="1">Uncharacterized protein</fullName>
    </submittedName>
</protein>
<keyword evidence="2" id="KW-1185">Reference proteome</keyword>
<reference evidence="1 2" key="1">
    <citation type="journal article" date="2024" name="bioRxiv">
        <title>A reference genome for Trichogramma kaykai: A tiny desert-dwelling parasitoid wasp with competing sex-ratio distorters.</title>
        <authorList>
            <person name="Culotta J."/>
            <person name="Lindsey A.R."/>
        </authorList>
    </citation>
    <scope>NUCLEOTIDE SEQUENCE [LARGE SCALE GENOMIC DNA]</scope>
    <source>
        <strain evidence="1 2">KSX58</strain>
    </source>
</reference>
<dbReference type="EMBL" id="JBJJXI010000085">
    <property type="protein sequence ID" value="KAL3395224.1"/>
    <property type="molecule type" value="Genomic_DNA"/>
</dbReference>
<gene>
    <name evidence="1" type="ORF">TKK_010822</name>
</gene>
<evidence type="ECO:0000313" key="2">
    <source>
        <dbReference type="Proteomes" id="UP001627154"/>
    </source>
</evidence>
<comment type="caution">
    <text evidence="1">The sequence shown here is derived from an EMBL/GenBank/DDBJ whole genome shotgun (WGS) entry which is preliminary data.</text>
</comment>
<name>A0ABD2WQX3_9HYME</name>
<evidence type="ECO:0000313" key="1">
    <source>
        <dbReference type="EMBL" id="KAL3395224.1"/>
    </source>
</evidence>
<proteinExistence type="predicted"/>
<dbReference type="Proteomes" id="UP001627154">
    <property type="component" value="Unassembled WGS sequence"/>
</dbReference>
<dbReference type="AlphaFoldDB" id="A0ABD2WQX3"/>
<sequence length="130" mass="14661">MELATTSERSDAHAVTAASNIITLQARARVQRYIKRIPSHRRKGWKVRLNIQKTRGSTRWLGELLLLLLLQRTAPLYTNPLITATRQRRVAVACVGRHRCRSSWAAQLLPLSSRARERHGAATAAQRGAF</sequence>
<organism evidence="1 2">
    <name type="scientific">Trichogramma kaykai</name>
    <dbReference type="NCBI Taxonomy" id="54128"/>
    <lineage>
        <taxon>Eukaryota</taxon>
        <taxon>Metazoa</taxon>
        <taxon>Ecdysozoa</taxon>
        <taxon>Arthropoda</taxon>
        <taxon>Hexapoda</taxon>
        <taxon>Insecta</taxon>
        <taxon>Pterygota</taxon>
        <taxon>Neoptera</taxon>
        <taxon>Endopterygota</taxon>
        <taxon>Hymenoptera</taxon>
        <taxon>Apocrita</taxon>
        <taxon>Proctotrupomorpha</taxon>
        <taxon>Chalcidoidea</taxon>
        <taxon>Trichogrammatidae</taxon>
        <taxon>Trichogramma</taxon>
    </lineage>
</organism>
<accession>A0ABD2WQX3</accession>